<dbReference type="GO" id="GO:0005737">
    <property type="term" value="C:cytoplasm"/>
    <property type="evidence" value="ECO:0007669"/>
    <property type="project" value="TreeGrafter"/>
</dbReference>
<dbReference type="InterPro" id="IPR013786">
    <property type="entry name" value="AcylCoA_DH/ox_N"/>
</dbReference>
<sequence>MEFDYTPNVRHMQERLLAFFDEHIYPNEARYIEEVRTNRQAGNPWVPTRIIDELKLLARKAGLWNLFLPRSTRAPEGLTNLEYAPLCEIMGRVPWSPEVFNCSAPDTGNMETLERYASEALKDRWLEPLLRGEIRSAFLMTEPAVASSDATNIACRIDRDGDHYVINGTKWWSSGAGDPRCKVYIVMGKTDPDGPRHAQQSMIVVPADTPGITVKRFLPVYGYDDAPHGHMEIELRDVRVPVSNLLLGEGRGFEIAQGRLGPGRIHHCMRSIGAAERALELMCTRSLERAAFGKPLGEHGVTQERIAQARCEIEMTRLLTLKAAYMMDTVGNKEARAEIAMIKVVAPNMALKVIDWAIQVHGAAGVSDDFPLAYAWANQRTLRLADGPDEVHRNAIARLELARYRRTQSA</sequence>
<evidence type="ECO:0000259" key="8">
    <source>
        <dbReference type="Pfam" id="PF02770"/>
    </source>
</evidence>
<dbReference type="InterPro" id="IPR036250">
    <property type="entry name" value="AcylCo_DH-like_C"/>
</dbReference>
<feature type="domain" description="Acyl-CoA dehydrogenase/oxidase C-terminal" evidence="7">
    <location>
        <begin position="250"/>
        <end position="398"/>
    </location>
</feature>
<proteinExistence type="inferred from homology"/>
<dbReference type="SUPFAM" id="SSF47203">
    <property type="entry name" value="Acyl-CoA dehydrogenase C-terminal domain-like"/>
    <property type="match status" value="1"/>
</dbReference>
<dbReference type="InterPro" id="IPR050741">
    <property type="entry name" value="Acyl-CoA_dehydrogenase"/>
</dbReference>
<dbReference type="GO" id="GO:0003995">
    <property type="term" value="F:acyl-CoA dehydrogenase activity"/>
    <property type="evidence" value="ECO:0007669"/>
    <property type="project" value="TreeGrafter"/>
</dbReference>
<dbReference type="Pfam" id="PF00441">
    <property type="entry name" value="Acyl-CoA_dh_1"/>
    <property type="match status" value="1"/>
</dbReference>
<evidence type="ECO:0000256" key="6">
    <source>
        <dbReference type="ARBA" id="ARBA00023002"/>
    </source>
</evidence>
<feature type="domain" description="Acyl-CoA dehydrogenase/oxidase N-terminal" evidence="9">
    <location>
        <begin position="9"/>
        <end position="133"/>
    </location>
</feature>
<accession>A0A1H1KIV2</accession>
<comment type="subunit">
    <text evidence="3">Homodimer.</text>
</comment>
<name>A0A1H1KIV2_9BURK</name>
<dbReference type="InterPro" id="IPR037069">
    <property type="entry name" value="AcylCoA_DH/ox_N_sf"/>
</dbReference>
<reference evidence="11" key="1">
    <citation type="submission" date="2016-10" db="EMBL/GenBank/DDBJ databases">
        <authorList>
            <person name="Varghese N."/>
            <person name="Submissions S."/>
        </authorList>
    </citation>
    <scope>NUCLEOTIDE SEQUENCE [LARGE SCALE GENOMIC DNA]</scope>
    <source>
        <strain evidence="11">DUS833</strain>
    </source>
</reference>
<evidence type="ECO:0000256" key="5">
    <source>
        <dbReference type="ARBA" id="ARBA00022827"/>
    </source>
</evidence>
<evidence type="ECO:0000313" key="10">
    <source>
        <dbReference type="EMBL" id="SDR62233.1"/>
    </source>
</evidence>
<feature type="domain" description="Acyl-CoA oxidase/dehydrogenase middle" evidence="8">
    <location>
        <begin position="137"/>
        <end position="234"/>
    </location>
</feature>
<dbReference type="FunFam" id="2.40.110.10:FF:000002">
    <property type="entry name" value="Acyl-CoA dehydrogenase fadE12"/>
    <property type="match status" value="1"/>
</dbReference>
<dbReference type="Gene3D" id="2.40.110.10">
    <property type="entry name" value="Butyryl-CoA Dehydrogenase, subunit A, domain 2"/>
    <property type="match status" value="1"/>
</dbReference>
<evidence type="ECO:0000259" key="7">
    <source>
        <dbReference type="Pfam" id="PF00441"/>
    </source>
</evidence>
<dbReference type="InterPro" id="IPR006091">
    <property type="entry name" value="Acyl-CoA_Oxase/DH_mid-dom"/>
</dbReference>
<evidence type="ECO:0000256" key="3">
    <source>
        <dbReference type="ARBA" id="ARBA00011738"/>
    </source>
</evidence>
<evidence type="ECO:0000313" key="11">
    <source>
        <dbReference type="Proteomes" id="UP000199365"/>
    </source>
</evidence>
<keyword evidence="5" id="KW-0274">FAD</keyword>
<keyword evidence="11" id="KW-1185">Reference proteome</keyword>
<evidence type="ECO:0000259" key="9">
    <source>
        <dbReference type="Pfam" id="PF02771"/>
    </source>
</evidence>
<dbReference type="Gene3D" id="1.10.540.10">
    <property type="entry name" value="Acyl-CoA dehydrogenase/oxidase, N-terminal domain"/>
    <property type="match status" value="1"/>
</dbReference>
<comment type="cofactor">
    <cofactor evidence="1">
        <name>FAD</name>
        <dbReference type="ChEBI" id="CHEBI:57692"/>
    </cofactor>
</comment>
<dbReference type="Pfam" id="PF02770">
    <property type="entry name" value="Acyl-CoA_dh_M"/>
    <property type="match status" value="1"/>
</dbReference>
<dbReference type="InterPro" id="IPR046373">
    <property type="entry name" value="Acyl-CoA_Oxase/DH_mid-dom_sf"/>
</dbReference>
<dbReference type="Pfam" id="PF02771">
    <property type="entry name" value="Acyl-CoA_dh_N"/>
    <property type="match status" value="1"/>
</dbReference>
<dbReference type="SUPFAM" id="SSF56645">
    <property type="entry name" value="Acyl-CoA dehydrogenase NM domain-like"/>
    <property type="match status" value="1"/>
</dbReference>
<dbReference type="STRING" id="157910.SAMN05445850_8173"/>
<protein>
    <submittedName>
        <fullName evidence="10">Acyl-CoA dehydrogenase</fullName>
    </submittedName>
</protein>
<dbReference type="GO" id="GO:0033539">
    <property type="term" value="P:fatty acid beta-oxidation using acyl-CoA dehydrogenase"/>
    <property type="evidence" value="ECO:0007669"/>
    <property type="project" value="TreeGrafter"/>
</dbReference>
<dbReference type="InterPro" id="IPR009075">
    <property type="entry name" value="AcylCo_DH/oxidase_C"/>
</dbReference>
<evidence type="ECO:0000256" key="1">
    <source>
        <dbReference type="ARBA" id="ARBA00001974"/>
    </source>
</evidence>
<dbReference type="PANTHER" id="PTHR48083:SF13">
    <property type="entry name" value="ACYL-COA DEHYDROGENASE FAMILY MEMBER 11"/>
    <property type="match status" value="1"/>
</dbReference>
<dbReference type="PANTHER" id="PTHR48083">
    <property type="entry name" value="MEDIUM-CHAIN SPECIFIC ACYL-COA DEHYDROGENASE, MITOCHONDRIAL-RELATED"/>
    <property type="match status" value="1"/>
</dbReference>
<keyword evidence="6" id="KW-0560">Oxidoreductase</keyword>
<evidence type="ECO:0000256" key="2">
    <source>
        <dbReference type="ARBA" id="ARBA00009347"/>
    </source>
</evidence>
<dbReference type="InterPro" id="IPR009100">
    <property type="entry name" value="AcylCoA_DH/oxidase_NM_dom_sf"/>
</dbReference>
<gene>
    <name evidence="10" type="ORF">SAMN05445850_8173</name>
</gene>
<keyword evidence="4" id="KW-0285">Flavoprotein</keyword>
<dbReference type="Gene3D" id="1.20.140.10">
    <property type="entry name" value="Butyryl-CoA Dehydrogenase, subunit A, domain 3"/>
    <property type="match status" value="1"/>
</dbReference>
<dbReference type="EMBL" id="FNKX01000004">
    <property type="protein sequence ID" value="SDR62233.1"/>
    <property type="molecule type" value="Genomic_DNA"/>
</dbReference>
<dbReference type="GO" id="GO:0050660">
    <property type="term" value="F:flavin adenine dinucleotide binding"/>
    <property type="evidence" value="ECO:0007669"/>
    <property type="project" value="InterPro"/>
</dbReference>
<comment type="similarity">
    <text evidence="2">Belongs to the acyl-CoA dehydrogenase family.</text>
</comment>
<dbReference type="AlphaFoldDB" id="A0A1H1KIV2"/>
<organism evidence="10 11">
    <name type="scientific">Paraburkholderia tuberum</name>
    <dbReference type="NCBI Taxonomy" id="157910"/>
    <lineage>
        <taxon>Bacteria</taxon>
        <taxon>Pseudomonadati</taxon>
        <taxon>Pseudomonadota</taxon>
        <taxon>Betaproteobacteria</taxon>
        <taxon>Burkholderiales</taxon>
        <taxon>Burkholderiaceae</taxon>
        <taxon>Paraburkholderia</taxon>
    </lineage>
</organism>
<dbReference type="FunFam" id="1.20.140.10:FF:000018">
    <property type="entry name" value="Acyl-CoA dehydrogenase family member 10"/>
    <property type="match status" value="1"/>
</dbReference>
<dbReference type="RefSeq" id="WP_090812546.1">
    <property type="nucleotide sequence ID" value="NZ_FNKX01000004.1"/>
</dbReference>
<evidence type="ECO:0000256" key="4">
    <source>
        <dbReference type="ARBA" id="ARBA00022630"/>
    </source>
</evidence>
<dbReference type="Proteomes" id="UP000199365">
    <property type="component" value="Unassembled WGS sequence"/>
</dbReference>